<protein>
    <submittedName>
        <fullName evidence="1">Unnamed protein product</fullName>
    </submittedName>
</protein>
<name>A0A9W6XR12_9STRA</name>
<evidence type="ECO:0000313" key="2">
    <source>
        <dbReference type="Proteomes" id="UP001165121"/>
    </source>
</evidence>
<gene>
    <name evidence="1" type="ORF">Pfra01_001588200</name>
</gene>
<evidence type="ECO:0000313" key="1">
    <source>
        <dbReference type="EMBL" id="GMF44923.1"/>
    </source>
</evidence>
<dbReference type="AlphaFoldDB" id="A0A9W6XR12"/>
<organism evidence="1 2">
    <name type="scientific">Phytophthora fragariaefolia</name>
    <dbReference type="NCBI Taxonomy" id="1490495"/>
    <lineage>
        <taxon>Eukaryota</taxon>
        <taxon>Sar</taxon>
        <taxon>Stramenopiles</taxon>
        <taxon>Oomycota</taxon>
        <taxon>Peronosporomycetes</taxon>
        <taxon>Peronosporales</taxon>
        <taxon>Peronosporaceae</taxon>
        <taxon>Phytophthora</taxon>
    </lineage>
</organism>
<dbReference type="Proteomes" id="UP001165121">
    <property type="component" value="Unassembled WGS sequence"/>
</dbReference>
<sequence>MNSFHTEYVSVMIVSWSWLVTRFDAAQRKVRNTVYVKDVQLIGTQLYTTRSSTGSIPAPSSQKCTIVLMDEVVSSHHLTHYNNAGVHDDVDAVAVEGYGTEA</sequence>
<reference evidence="1" key="1">
    <citation type="submission" date="2023-04" db="EMBL/GenBank/DDBJ databases">
        <title>Phytophthora fragariaefolia NBRC 109709.</title>
        <authorList>
            <person name="Ichikawa N."/>
            <person name="Sato H."/>
            <person name="Tonouchi N."/>
        </authorList>
    </citation>
    <scope>NUCLEOTIDE SEQUENCE</scope>
    <source>
        <strain evidence="1">NBRC 109709</strain>
    </source>
</reference>
<dbReference type="EMBL" id="BSXT01001746">
    <property type="protein sequence ID" value="GMF44923.1"/>
    <property type="molecule type" value="Genomic_DNA"/>
</dbReference>
<proteinExistence type="predicted"/>
<keyword evidence="2" id="KW-1185">Reference proteome</keyword>
<accession>A0A9W6XR12</accession>
<comment type="caution">
    <text evidence="1">The sequence shown here is derived from an EMBL/GenBank/DDBJ whole genome shotgun (WGS) entry which is preliminary data.</text>
</comment>